<dbReference type="InterPro" id="IPR003593">
    <property type="entry name" value="AAA+_ATPase"/>
</dbReference>
<dbReference type="GO" id="GO:0034775">
    <property type="term" value="P:glutathione transmembrane transport"/>
    <property type="evidence" value="ECO:0007669"/>
    <property type="project" value="InterPro"/>
</dbReference>
<keyword evidence="8" id="KW-1185">Reference proteome</keyword>
<dbReference type="Proteomes" id="UP000502533">
    <property type="component" value="Chromosome"/>
</dbReference>
<organism evidence="7 8">
    <name type="scientific">Komagataeibacter rhaeticus</name>
    <dbReference type="NCBI Taxonomy" id="215221"/>
    <lineage>
        <taxon>Bacteria</taxon>
        <taxon>Pseudomonadati</taxon>
        <taxon>Pseudomonadota</taxon>
        <taxon>Alphaproteobacteria</taxon>
        <taxon>Acetobacterales</taxon>
        <taxon>Acetobacteraceae</taxon>
        <taxon>Komagataeibacter</taxon>
    </lineage>
</organism>
<comment type="subcellular location">
    <subcellularLocation>
        <location evidence="1">Cell membrane</location>
        <topology evidence="1">Multi-pass membrane protein</topology>
    </subcellularLocation>
</comment>
<dbReference type="GO" id="GO:0034040">
    <property type="term" value="F:ATPase-coupled lipid transmembrane transporter activity"/>
    <property type="evidence" value="ECO:0007669"/>
    <property type="project" value="TreeGrafter"/>
</dbReference>
<evidence type="ECO:0000256" key="1">
    <source>
        <dbReference type="ARBA" id="ARBA00004651"/>
    </source>
</evidence>
<dbReference type="InterPro" id="IPR027417">
    <property type="entry name" value="P-loop_NTPase"/>
</dbReference>
<dbReference type="InterPro" id="IPR017871">
    <property type="entry name" value="ABC_transporter-like_CS"/>
</dbReference>
<dbReference type="PROSITE" id="PS50929">
    <property type="entry name" value="ABC_TM1F"/>
    <property type="match status" value="1"/>
</dbReference>
<dbReference type="GO" id="GO:0016887">
    <property type="term" value="F:ATP hydrolysis activity"/>
    <property type="evidence" value="ECO:0007669"/>
    <property type="project" value="InterPro"/>
</dbReference>
<keyword evidence="3" id="KW-0547">Nucleotide-binding</keyword>
<dbReference type="RefSeq" id="WP_039999078.1">
    <property type="nucleotide sequence ID" value="NZ_CALMTF010000089.1"/>
</dbReference>
<dbReference type="InterPro" id="IPR003439">
    <property type="entry name" value="ABC_transporter-like_ATP-bd"/>
</dbReference>
<gene>
    <name evidence="7" type="primary">cydC</name>
    <name evidence="7" type="ORF">GWK63_14680</name>
</gene>
<evidence type="ECO:0000313" key="7">
    <source>
        <dbReference type="EMBL" id="QIP36547.1"/>
    </source>
</evidence>
<evidence type="ECO:0000256" key="6">
    <source>
        <dbReference type="ARBA" id="ARBA00023136"/>
    </source>
</evidence>
<dbReference type="GO" id="GO:0005524">
    <property type="term" value="F:ATP binding"/>
    <property type="evidence" value="ECO:0007669"/>
    <property type="project" value="UniProtKB-KW"/>
</dbReference>
<protein>
    <submittedName>
        <fullName evidence="7">Thiol reductant ABC exporter subunit CydC</fullName>
    </submittedName>
</protein>
<dbReference type="Pfam" id="PF00005">
    <property type="entry name" value="ABC_tran"/>
    <property type="match status" value="1"/>
</dbReference>
<keyword evidence="5" id="KW-1133">Transmembrane helix</keyword>
<keyword evidence="2" id="KW-0812">Transmembrane</keyword>
<dbReference type="GO" id="GO:0045454">
    <property type="term" value="P:cell redox homeostasis"/>
    <property type="evidence" value="ECO:0007669"/>
    <property type="project" value="InterPro"/>
</dbReference>
<dbReference type="InterPro" id="IPR039421">
    <property type="entry name" value="Type_1_exporter"/>
</dbReference>
<sequence>MSMLARIIGHMRPLRRQMALGLALSVTASLASFGLLFLSGWLLAAAAVAGLGGIAARNAFNLFLPAVGVRFFATMRILARYLERLVTHDATLRLIGRMRAWSISRLAPQAPALLARQRSGDMLFRFVSDTDRMGQFYLEVLVPVASAAICCVVFVAVMGAFSLSAALVLAVGLVVCGGVLPGVAGALSVHAMRRISRQQDTMHADLTEVLQGMGEFMFLGAGQAVQARIAARAADIRTERRRVALIEGGARSVMTVVTMTSALGVLAMADMACRAGALSAACLPMLALGGLAAFDVLAPLPAAWPLLGQVHMAAGRVFALCDTPPSVAPPALTRCPDDPSCLSLSDIGLRYPGAERWALRHADLSVVRGERVALVGPSGAGKSTLVNLLFRFYDYQEGTARFGGVDLKDVDADIMARHVGVVAQDFHLFQGSIRRNLTIACPTATEDAMWQALRVARLHAFVQAEPAGLDTLIGEGGVRLSGGQARRLAVAQVVLRNPAWIILDEPTEGLDAGTEHDLMTALLSALSPRTTLVCITHNPAVAARMDRVVRVEGGRFHEAGRAP</sequence>
<keyword evidence="4" id="KW-0067">ATP-binding</keyword>
<proteinExistence type="predicted"/>
<evidence type="ECO:0000313" key="8">
    <source>
        <dbReference type="Proteomes" id="UP000502533"/>
    </source>
</evidence>
<dbReference type="SMART" id="SM00382">
    <property type="entry name" value="AAA"/>
    <property type="match status" value="1"/>
</dbReference>
<evidence type="ECO:0000256" key="5">
    <source>
        <dbReference type="ARBA" id="ARBA00022989"/>
    </source>
</evidence>
<evidence type="ECO:0000256" key="2">
    <source>
        <dbReference type="ARBA" id="ARBA00022692"/>
    </source>
</evidence>
<dbReference type="GO" id="GO:0140359">
    <property type="term" value="F:ABC-type transporter activity"/>
    <property type="evidence" value="ECO:0007669"/>
    <property type="project" value="InterPro"/>
</dbReference>
<dbReference type="EMBL" id="CP050139">
    <property type="protein sequence ID" value="QIP36547.1"/>
    <property type="molecule type" value="Genomic_DNA"/>
</dbReference>
<dbReference type="NCBIfam" id="TIGR02868">
    <property type="entry name" value="CydC"/>
    <property type="match status" value="1"/>
</dbReference>
<dbReference type="KEGG" id="kre:GWK63_14680"/>
<dbReference type="PROSITE" id="PS50893">
    <property type="entry name" value="ABC_TRANSPORTER_2"/>
    <property type="match status" value="1"/>
</dbReference>
<accession>A0A181C5P3</accession>
<dbReference type="Gene3D" id="1.20.1560.10">
    <property type="entry name" value="ABC transporter type 1, transmembrane domain"/>
    <property type="match status" value="1"/>
</dbReference>
<name>A0A181C5P3_9PROT</name>
<dbReference type="PROSITE" id="PS00211">
    <property type="entry name" value="ABC_TRANSPORTER_1"/>
    <property type="match status" value="1"/>
</dbReference>
<dbReference type="GO" id="GO:0005886">
    <property type="term" value="C:plasma membrane"/>
    <property type="evidence" value="ECO:0007669"/>
    <property type="project" value="UniProtKB-SubCell"/>
</dbReference>
<dbReference type="InterPro" id="IPR014223">
    <property type="entry name" value="ABC_CydC/D"/>
</dbReference>
<dbReference type="Gene3D" id="3.40.50.300">
    <property type="entry name" value="P-loop containing nucleotide triphosphate hydrolases"/>
    <property type="match status" value="1"/>
</dbReference>
<dbReference type="InterPro" id="IPR036640">
    <property type="entry name" value="ABC1_TM_sf"/>
</dbReference>
<dbReference type="SUPFAM" id="SSF90123">
    <property type="entry name" value="ABC transporter transmembrane region"/>
    <property type="match status" value="1"/>
</dbReference>
<dbReference type="InterPro" id="IPR011527">
    <property type="entry name" value="ABC1_TM_dom"/>
</dbReference>
<dbReference type="SUPFAM" id="SSF52540">
    <property type="entry name" value="P-loop containing nucleoside triphosphate hydrolases"/>
    <property type="match status" value="1"/>
</dbReference>
<dbReference type="PANTHER" id="PTHR24221">
    <property type="entry name" value="ATP-BINDING CASSETTE SUB-FAMILY B"/>
    <property type="match status" value="1"/>
</dbReference>
<keyword evidence="6" id="KW-0472">Membrane</keyword>
<evidence type="ECO:0000256" key="4">
    <source>
        <dbReference type="ARBA" id="ARBA00022840"/>
    </source>
</evidence>
<dbReference type="PANTHER" id="PTHR24221:SF654">
    <property type="entry name" value="ATP-BINDING CASSETTE SUB-FAMILY B MEMBER 6"/>
    <property type="match status" value="1"/>
</dbReference>
<reference evidence="7 8" key="1">
    <citation type="submission" date="2020-03" db="EMBL/GenBank/DDBJ databases">
        <title>Isolation of cellulose-producing strains, genome characterization and application of the synthesized cellulose films as an economical and sustainable material for piezoelectric sensor construction.</title>
        <authorList>
            <person name="Mangayil R.K."/>
        </authorList>
    </citation>
    <scope>NUCLEOTIDE SEQUENCE [LARGE SCALE GENOMIC DNA]</scope>
    <source>
        <strain evidence="7 8">ENS 9a1a</strain>
    </source>
</reference>
<dbReference type="Pfam" id="PF00664">
    <property type="entry name" value="ABC_membrane"/>
    <property type="match status" value="1"/>
</dbReference>
<dbReference type="GeneID" id="85023415"/>
<dbReference type="AlphaFoldDB" id="A0A181C5P3"/>
<evidence type="ECO:0000256" key="3">
    <source>
        <dbReference type="ARBA" id="ARBA00022741"/>
    </source>
</evidence>